<dbReference type="OMA" id="VVSHDPW"/>
<accession>U4LAD9</accession>
<name>U4LAD9_PYROM</name>
<dbReference type="OrthoDB" id="1058301at2759"/>
<feature type="domain" description="GP-PDE" evidence="2">
    <location>
        <begin position="36"/>
        <end position="334"/>
    </location>
</feature>
<dbReference type="STRING" id="1076935.U4LAD9"/>
<evidence type="ECO:0000256" key="1">
    <source>
        <dbReference type="SAM" id="SignalP"/>
    </source>
</evidence>
<dbReference type="InterPro" id="IPR030395">
    <property type="entry name" value="GP_PDE_dom"/>
</dbReference>
<sequence length="360" mass="39084">MVMLTSALLPLALAALAQAAPSGGRGDNESRGGKVVGVQAHRGGLGLRPESTLPAFAYALEIGSNVLEMDTVFTKDGIPVIWHDHQISAAKCKDTATSGENFPYVGKFIANLTLAQVKTLDCGSQQLPNHKQAKLYPGAEIPTLEEVLELVHCYGDEKVEINLETKIDPLAPNETLPVEKYITDLIPILKKHDLAERTFIQSFDWRTLIGIKEKFPETQTVALLDPSTITPEADGSYPWLGGLDLNDFDSDFVKAAKSIGSVVVSPVHGVPSSSSVNTPGYVPFVTKDLVNRAHAEGMKLIPWTVDDESTIGKLLDDGVDEIISNYPERVLFVGRDRGYKVGLKPRAEKKQCLKNAADQL</sequence>
<protein>
    <submittedName>
        <fullName evidence="3">Similar to Putative glycerophosphoryl diester phosphodiesterase yhdW acc. no. O07592</fullName>
    </submittedName>
</protein>
<keyword evidence="1" id="KW-0732">Signal</keyword>
<feature type="signal peptide" evidence="1">
    <location>
        <begin position="1"/>
        <end position="19"/>
    </location>
</feature>
<dbReference type="InterPro" id="IPR017946">
    <property type="entry name" value="PLC-like_Pdiesterase_TIM-brl"/>
</dbReference>
<evidence type="ECO:0000259" key="2">
    <source>
        <dbReference type="PROSITE" id="PS51704"/>
    </source>
</evidence>
<proteinExistence type="predicted"/>
<dbReference type="SUPFAM" id="SSF51695">
    <property type="entry name" value="PLC-like phosphodiesterases"/>
    <property type="match status" value="1"/>
</dbReference>
<dbReference type="AlphaFoldDB" id="U4LAD9"/>
<feature type="chain" id="PRO_5004651268" evidence="1">
    <location>
        <begin position="20"/>
        <end position="360"/>
    </location>
</feature>
<keyword evidence="4" id="KW-1185">Reference proteome</keyword>
<evidence type="ECO:0000313" key="3">
    <source>
        <dbReference type="EMBL" id="CCX16380.1"/>
    </source>
</evidence>
<dbReference type="PANTHER" id="PTHR46211">
    <property type="entry name" value="GLYCEROPHOSPHORYL DIESTER PHOSPHODIESTERASE"/>
    <property type="match status" value="1"/>
</dbReference>
<dbReference type="Pfam" id="PF03009">
    <property type="entry name" value="GDPD"/>
    <property type="match status" value="1"/>
</dbReference>
<dbReference type="GO" id="GO:0006629">
    <property type="term" value="P:lipid metabolic process"/>
    <property type="evidence" value="ECO:0007669"/>
    <property type="project" value="InterPro"/>
</dbReference>
<organism evidence="3 4">
    <name type="scientific">Pyronema omphalodes (strain CBS 100304)</name>
    <name type="common">Pyronema confluens</name>
    <dbReference type="NCBI Taxonomy" id="1076935"/>
    <lineage>
        <taxon>Eukaryota</taxon>
        <taxon>Fungi</taxon>
        <taxon>Dikarya</taxon>
        <taxon>Ascomycota</taxon>
        <taxon>Pezizomycotina</taxon>
        <taxon>Pezizomycetes</taxon>
        <taxon>Pezizales</taxon>
        <taxon>Pyronemataceae</taxon>
        <taxon>Pyronema</taxon>
    </lineage>
</organism>
<dbReference type="PANTHER" id="PTHR46211:SF14">
    <property type="entry name" value="GLYCEROPHOSPHODIESTER PHOSPHODIESTERASE"/>
    <property type="match status" value="1"/>
</dbReference>
<reference evidence="3 4" key="1">
    <citation type="journal article" date="2013" name="PLoS Genet.">
        <title>The genome and development-dependent transcriptomes of Pyronema confluens: a window into fungal evolution.</title>
        <authorList>
            <person name="Traeger S."/>
            <person name="Altegoer F."/>
            <person name="Freitag M."/>
            <person name="Gabaldon T."/>
            <person name="Kempken F."/>
            <person name="Kumar A."/>
            <person name="Marcet-Houben M."/>
            <person name="Poggeler S."/>
            <person name="Stajich J.E."/>
            <person name="Nowrousian M."/>
        </authorList>
    </citation>
    <scope>NUCLEOTIDE SEQUENCE [LARGE SCALE GENOMIC DNA]</scope>
    <source>
        <strain evidence="4">CBS 100304</strain>
        <tissue evidence="3">Vegetative mycelium</tissue>
    </source>
</reference>
<dbReference type="Gene3D" id="3.20.20.190">
    <property type="entry name" value="Phosphatidylinositol (PI) phosphodiesterase"/>
    <property type="match status" value="1"/>
</dbReference>
<dbReference type="GO" id="GO:0008081">
    <property type="term" value="F:phosphoric diester hydrolase activity"/>
    <property type="evidence" value="ECO:0007669"/>
    <property type="project" value="InterPro"/>
</dbReference>
<dbReference type="eggNOG" id="KOG2258">
    <property type="taxonomic scope" value="Eukaryota"/>
</dbReference>
<dbReference type="Proteomes" id="UP000018144">
    <property type="component" value="Unassembled WGS sequence"/>
</dbReference>
<dbReference type="EMBL" id="HF936391">
    <property type="protein sequence ID" value="CCX16380.1"/>
    <property type="molecule type" value="Genomic_DNA"/>
</dbReference>
<dbReference type="PROSITE" id="PS51704">
    <property type="entry name" value="GP_PDE"/>
    <property type="match status" value="1"/>
</dbReference>
<evidence type="ECO:0000313" key="4">
    <source>
        <dbReference type="Proteomes" id="UP000018144"/>
    </source>
</evidence>
<gene>
    <name evidence="3" type="ORF">PCON_02985</name>
</gene>